<sequence>MPMSAVTYSKRLDLKDVCHFVFKLIHAPCHTANLGILKHCRNVESANNAAFMWRSTLGLHY</sequence>
<organism evidence="1 2">
    <name type="scientific">Periconia macrospinosa</name>
    <dbReference type="NCBI Taxonomy" id="97972"/>
    <lineage>
        <taxon>Eukaryota</taxon>
        <taxon>Fungi</taxon>
        <taxon>Dikarya</taxon>
        <taxon>Ascomycota</taxon>
        <taxon>Pezizomycotina</taxon>
        <taxon>Dothideomycetes</taxon>
        <taxon>Pleosporomycetidae</taxon>
        <taxon>Pleosporales</taxon>
        <taxon>Massarineae</taxon>
        <taxon>Periconiaceae</taxon>
        <taxon>Periconia</taxon>
    </lineage>
</organism>
<keyword evidence="2" id="KW-1185">Reference proteome</keyword>
<accession>A0A2V1CZ25</accession>
<protein>
    <submittedName>
        <fullName evidence="1">Uncharacterized protein</fullName>
    </submittedName>
</protein>
<reference evidence="1 2" key="1">
    <citation type="journal article" date="2018" name="Sci. Rep.">
        <title>Comparative genomics provides insights into the lifestyle and reveals functional heterogeneity of dark septate endophytic fungi.</title>
        <authorList>
            <person name="Knapp D.G."/>
            <person name="Nemeth J.B."/>
            <person name="Barry K."/>
            <person name="Hainaut M."/>
            <person name="Henrissat B."/>
            <person name="Johnson J."/>
            <person name="Kuo A."/>
            <person name="Lim J.H.P."/>
            <person name="Lipzen A."/>
            <person name="Nolan M."/>
            <person name="Ohm R.A."/>
            <person name="Tamas L."/>
            <person name="Grigoriev I.V."/>
            <person name="Spatafora J.W."/>
            <person name="Nagy L.G."/>
            <person name="Kovacs G.M."/>
        </authorList>
    </citation>
    <scope>NUCLEOTIDE SEQUENCE [LARGE SCALE GENOMIC DNA]</scope>
    <source>
        <strain evidence="1 2">DSE2036</strain>
    </source>
</reference>
<evidence type="ECO:0000313" key="1">
    <source>
        <dbReference type="EMBL" id="PVH90921.1"/>
    </source>
</evidence>
<dbReference type="EMBL" id="KZ806038">
    <property type="protein sequence ID" value="PVH90921.1"/>
    <property type="molecule type" value="Genomic_DNA"/>
</dbReference>
<evidence type="ECO:0000313" key="2">
    <source>
        <dbReference type="Proteomes" id="UP000244855"/>
    </source>
</evidence>
<proteinExistence type="predicted"/>
<name>A0A2V1CZ25_9PLEO</name>
<dbReference type="Proteomes" id="UP000244855">
    <property type="component" value="Unassembled WGS sequence"/>
</dbReference>
<gene>
    <name evidence="1" type="ORF">DM02DRAFT_664538</name>
</gene>
<dbReference type="AlphaFoldDB" id="A0A2V1CZ25"/>